<dbReference type="Proteomes" id="UP000265955">
    <property type="component" value="Unassembled WGS sequence"/>
</dbReference>
<evidence type="ECO:0000256" key="1">
    <source>
        <dbReference type="ARBA" id="ARBA00022723"/>
    </source>
</evidence>
<dbReference type="InterPro" id="IPR000962">
    <property type="entry name" value="Znf_DskA_TraR"/>
</dbReference>
<dbReference type="Pfam" id="PF01258">
    <property type="entry name" value="zf-dskA_traR"/>
    <property type="match status" value="1"/>
</dbReference>
<dbReference type="OrthoDB" id="9811543at2"/>
<dbReference type="AlphaFoldDB" id="A0A3A3FW30"/>
<dbReference type="PROSITE" id="PS51128">
    <property type="entry name" value="ZF_DKSA_2"/>
    <property type="match status" value="1"/>
</dbReference>
<dbReference type="SUPFAM" id="SSF109635">
    <property type="entry name" value="DnaK suppressor protein DksA, alpha-hairpin domain"/>
    <property type="match status" value="1"/>
</dbReference>
<proteinExistence type="predicted"/>
<accession>A0A3A3FW30</accession>
<protein>
    <submittedName>
        <fullName evidence="6">TraR/DksA family transcriptional regulator</fullName>
    </submittedName>
</protein>
<reference evidence="7" key="1">
    <citation type="submission" date="2018-09" db="EMBL/GenBank/DDBJ databases">
        <authorList>
            <person name="Zhu H."/>
        </authorList>
    </citation>
    <scope>NUCLEOTIDE SEQUENCE [LARGE SCALE GENOMIC DNA]</scope>
    <source>
        <strain evidence="7">K1R23-30</strain>
    </source>
</reference>
<dbReference type="GO" id="GO:0008270">
    <property type="term" value="F:zinc ion binding"/>
    <property type="evidence" value="ECO:0007669"/>
    <property type="project" value="UniProtKB-KW"/>
</dbReference>
<keyword evidence="2" id="KW-0863">Zinc-finger</keyword>
<dbReference type="EMBL" id="QYUO01000001">
    <property type="protein sequence ID" value="RJF98351.1"/>
    <property type="molecule type" value="Genomic_DNA"/>
</dbReference>
<organism evidence="6 7">
    <name type="scientific">Noviherbaspirillum saxi</name>
    <dbReference type="NCBI Taxonomy" id="2320863"/>
    <lineage>
        <taxon>Bacteria</taxon>
        <taxon>Pseudomonadati</taxon>
        <taxon>Pseudomonadota</taxon>
        <taxon>Betaproteobacteria</taxon>
        <taxon>Burkholderiales</taxon>
        <taxon>Oxalobacteraceae</taxon>
        <taxon>Noviherbaspirillum</taxon>
    </lineage>
</organism>
<gene>
    <name evidence="6" type="ORF">D3871_07360</name>
</gene>
<evidence type="ECO:0000259" key="5">
    <source>
        <dbReference type="Pfam" id="PF01258"/>
    </source>
</evidence>
<feature type="zinc finger region" description="dksA C4-type" evidence="4">
    <location>
        <begin position="89"/>
        <end position="113"/>
    </location>
</feature>
<sequence length="130" mass="14678">MAHLNEQQIGQLRQMLDKRYDELREELHQEVNDRDGYLDVATEAPDPGDASFANLTLDLDNAATTRDVTELHAIEATRVRIEDKTYGTCVDCETAIPFERLKAQLTAERCTPCQEAYEKKHLDAGRGATI</sequence>
<dbReference type="RefSeq" id="WP_119768306.1">
    <property type="nucleotide sequence ID" value="NZ_QYUO01000001.1"/>
</dbReference>
<feature type="domain" description="Zinc finger DksA/TraR C4-type" evidence="5">
    <location>
        <begin position="85"/>
        <end position="119"/>
    </location>
</feature>
<keyword evidence="7" id="KW-1185">Reference proteome</keyword>
<evidence type="ECO:0000313" key="6">
    <source>
        <dbReference type="EMBL" id="RJF98351.1"/>
    </source>
</evidence>
<dbReference type="SUPFAM" id="SSF57716">
    <property type="entry name" value="Glucocorticoid receptor-like (DNA-binding domain)"/>
    <property type="match status" value="1"/>
</dbReference>
<dbReference type="Gene3D" id="1.20.120.910">
    <property type="entry name" value="DksA, coiled-coil domain"/>
    <property type="match status" value="1"/>
</dbReference>
<evidence type="ECO:0000313" key="7">
    <source>
        <dbReference type="Proteomes" id="UP000265955"/>
    </source>
</evidence>
<dbReference type="PANTHER" id="PTHR33823:SF4">
    <property type="entry name" value="GENERAL STRESS PROTEIN 16O"/>
    <property type="match status" value="1"/>
</dbReference>
<name>A0A3A3FW30_9BURK</name>
<keyword evidence="1" id="KW-0479">Metal-binding</keyword>
<dbReference type="InterPro" id="IPR037187">
    <property type="entry name" value="DnaK_N"/>
</dbReference>
<comment type="caution">
    <text evidence="6">The sequence shown here is derived from an EMBL/GenBank/DDBJ whole genome shotgun (WGS) entry which is preliminary data.</text>
</comment>
<keyword evidence="3" id="KW-0862">Zinc</keyword>
<dbReference type="PANTHER" id="PTHR33823">
    <property type="entry name" value="RNA POLYMERASE-BINDING TRANSCRIPTION FACTOR DKSA-RELATED"/>
    <property type="match status" value="1"/>
</dbReference>
<evidence type="ECO:0000256" key="3">
    <source>
        <dbReference type="ARBA" id="ARBA00022833"/>
    </source>
</evidence>
<evidence type="ECO:0000256" key="2">
    <source>
        <dbReference type="ARBA" id="ARBA00022771"/>
    </source>
</evidence>
<evidence type="ECO:0000256" key="4">
    <source>
        <dbReference type="PROSITE-ProRule" id="PRU00510"/>
    </source>
</evidence>